<dbReference type="EMBL" id="CP116968">
    <property type="protein sequence ID" value="WNM61697.1"/>
    <property type="molecule type" value="Genomic_DNA"/>
</dbReference>
<organism evidence="3 4">
    <name type="scientific">Candidatus Nitrospira neomarina</name>
    <dbReference type="NCBI Taxonomy" id="3020899"/>
    <lineage>
        <taxon>Bacteria</taxon>
        <taxon>Pseudomonadati</taxon>
        <taxon>Nitrospirota</taxon>
        <taxon>Nitrospiria</taxon>
        <taxon>Nitrospirales</taxon>
        <taxon>Nitrospiraceae</taxon>
        <taxon>Nitrospira</taxon>
    </lineage>
</organism>
<evidence type="ECO:0000313" key="3">
    <source>
        <dbReference type="EMBL" id="WNM61697.1"/>
    </source>
</evidence>
<feature type="signal peptide" evidence="2">
    <location>
        <begin position="1"/>
        <end position="22"/>
    </location>
</feature>
<evidence type="ECO:0000256" key="2">
    <source>
        <dbReference type="SAM" id="SignalP"/>
    </source>
</evidence>
<dbReference type="RefSeq" id="WP_312744171.1">
    <property type="nucleotide sequence ID" value="NZ_CP116968.1"/>
</dbReference>
<gene>
    <name evidence="3" type="ORF">PQG83_18420</name>
</gene>
<dbReference type="KEGG" id="nneo:PQG83_18420"/>
<feature type="region of interest" description="Disordered" evidence="1">
    <location>
        <begin position="266"/>
        <end position="292"/>
    </location>
</feature>
<accession>A0AA96GIR6</accession>
<dbReference type="Proteomes" id="UP001302494">
    <property type="component" value="Chromosome"/>
</dbReference>
<feature type="region of interest" description="Disordered" evidence="1">
    <location>
        <begin position="47"/>
        <end position="102"/>
    </location>
</feature>
<proteinExistence type="predicted"/>
<protein>
    <recommendedName>
        <fullName evidence="5">Phosphate-selective porin O and P</fullName>
    </recommendedName>
</protein>
<keyword evidence="4" id="KW-1185">Reference proteome</keyword>
<name>A0AA96GIR6_9BACT</name>
<dbReference type="Gene3D" id="2.40.160.10">
    <property type="entry name" value="Porin"/>
    <property type="match status" value="1"/>
</dbReference>
<evidence type="ECO:0000256" key="1">
    <source>
        <dbReference type="SAM" id="MobiDB-lite"/>
    </source>
</evidence>
<dbReference type="InterPro" id="IPR023614">
    <property type="entry name" value="Porin_dom_sf"/>
</dbReference>
<reference evidence="3 4" key="1">
    <citation type="submission" date="2023-01" db="EMBL/GenBank/DDBJ databases">
        <title>Cultivation and genomic characterization of new, ubiquitous marine nitrite-oxidizing bacteria from the Nitrospirales.</title>
        <authorList>
            <person name="Mueller A.J."/>
            <person name="Daebeler A."/>
            <person name="Herbold C.W."/>
            <person name="Kirkegaard R.H."/>
            <person name="Daims H."/>
        </authorList>
    </citation>
    <scope>NUCLEOTIDE SEQUENCE [LARGE SCALE GENOMIC DNA]</scope>
    <source>
        <strain evidence="3 4">DK</strain>
    </source>
</reference>
<evidence type="ECO:0000313" key="4">
    <source>
        <dbReference type="Proteomes" id="UP001302494"/>
    </source>
</evidence>
<evidence type="ECO:0008006" key="5">
    <source>
        <dbReference type="Google" id="ProtNLM"/>
    </source>
</evidence>
<dbReference type="AlphaFoldDB" id="A0AA96GIR6"/>
<keyword evidence="2" id="KW-0732">Signal</keyword>
<feature type="compositionally biased region" description="Low complexity" evidence="1">
    <location>
        <begin position="266"/>
        <end position="280"/>
    </location>
</feature>
<sequence>MKKFTIGVLMALAVFPTFPAFSASGEEALTPAQQEAVRQAVQDYLKGQGSPEAGRPPMEQTGTGIAPPTYAAPPTQRPGEPVKETLGGLSQPRTPDKKYGSTMQGSGQLIYARPFVSSPKAIVGGYMDIEYFNRKNQGNSYFDQHRLVPFIYGDISDRVKFAAEIEFEHGTNDIKVEFATIDYLVQEPINLRAGIILAPLGKFNLLHDAPLRDLTERPLVSQRIIPSTLHQPGVGAYGTFYPTALSKLDYEVYVTNGFTNAFGGNGNPNNTSNINQTNGIRSARSDSTSFDNNNGKSVMGRVAFSPILGVEIGGSGFYGNYGTNKDDKLAIWALDWTFQRGPFEFIGESAWSYIKDNNINQDGTQNGNPRRMQGYYLQGNYHFLPEWLSNMAPTFFKPEVSTFTAIVRWEQMNLGQDLSGEAGKLGEWQRWTFGLNFRPTEDTVFKTDFQYTPVGRSGNERIHDTAFVASWATYF</sequence>
<dbReference type="SUPFAM" id="SSF56935">
    <property type="entry name" value="Porins"/>
    <property type="match status" value="1"/>
</dbReference>
<feature type="chain" id="PRO_5041673698" description="Phosphate-selective porin O and P" evidence="2">
    <location>
        <begin position="23"/>
        <end position="475"/>
    </location>
</feature>